<dbReference type="InterPro" id="IPR000326">
    <property type="entry name" value="PAP2/HPO"/>
</dbReference>
<dbReference type="PANTHER" id="PTHR10165">
    <property type="entry name" value="LIPID PHOSPHATE PHOSPHATASE"/>
    <property type="match status" value="1"/>
</dbReference>
<feature type="domain" description="Phosphatidic acid phosphatase type 2/haloperoxidase" evidence="6">
    <location>
        <begin position="8"/>
        <end position="114"/>
    </location>
</feature>
<proteinExistence type="inferred from homology"/>
<comment type="subcellular location">
    <subcellularLocation>
        <location evidence="1">Membrane</location>
        <topology evidence="1">Multi-pass membrane protein</topology>
    </subcellularLocation>
</comment>
<keyword evidence="3" id="KW-0812">Transmembrane</keyword>
<dbReference type="AlphaFoldDB" id="A0A8S4QSJ3"/>
<dbReference type="InterPro" id="IPR043216">
    <property type="entry name" value="PAP-like"/>
</dbReference>
<accession>A0A8S4QSJ3</accession>
<dbReference type="SMART" id="SM00014">
    <property type="entry name" value="acidPPc"/>
    <property type="match status" value="1"/>
</dbReference>
<keyword evidence="4" id="KW-1133">Transmembrane helix</keyword>
<evidence type="ECO:0000256" key="2">
    <source>
        <dbReference type="ARBA" id="ARBA00008816"/>
    </source>
</evidence>
<dbReference type="GO" id="GO:0008195">
    <property type="term" value="F:phosphatidate phosphatase activity"/>
    <property type="evidence" value="ECO:0007669"/>
    <property type="project" value="TreeGrafter"/>
</dbReference>
<comment type="caution">
    <text evidence="7">The sequence shown here is derived from an EMBL/GenBank/DDBJ whole genome shotgun (WGS) entry which is preliminary data.</text>
</comment>
<evidence type="ECO:0000256" key="4">
    <source>
        <dbReference type="ARBA" id="ARBA00022989"/>
    </source>
</evidence>
<evidence type="ECO:0000256" key="3">
    <source>
        <dbReference type="ARBA" id="ARBA00022692"/>
    </source>
</evidence>
<dbReference type="Gene3D" id="1.20.144.10">
    <property type="entry name" value="Phosphatidic acid phosphatase type 2/haloperoxidase"/>
    <property type="match status" value="1"/>
</dbReference>
<dbReference type="SUPFAM" id="SSF48317">
    <property type="entry name" value="Acid phosphatase/Vanadium-dependent haloperoxidase"/>
    <property type="match status" value="1"/>
</dbReference>
<dbReference type="GO" id="GO:0016020">
    <property type="term" value="C:membrane"/>
    <property type="evidence" value="ECO:0007669"/>
    <property type="project" value="UniProtKB-SubCell"/>
</dbReference>
<reference evidence="7" key="1">
    <citation type="submission" date="2022-03" db="EMBL/GenBank/DDBJ databases">
        <authorList>
            <person name="Lindestad O."/>
        </authorList>
    </citation>
    <scope>NUCLEOTIDE SEQUENCE</scope>
</reference>
<dbReference type="InterPro" id="IPR036938">
    <property type="entry name" value="PAP2/HPO_sf"/>
</dbReference>
<dbReference type="GO" id="GO:0006644">
    <property type="term" value="P:phospholipid metabolic process"/>
    <property type="evidence" value="ECO:0007669"/>
    <property type="project" value="InterPro"/>
</dbReference>
<evidence type="ECO:0000313" key="7">
    <source>
        <dbReference type="EMBL" id="CAH2217915.1"/>
    </source>
</evidence>
<organism evidence="7 8">
    <name type="scientific">Pararge aegeria aegeria</name>
    <dbReference type="NCBI Taxonomy" id="348720"/>
    <lineage>
        <taxon>Eukaryota</taxon>
        <taxon>Metazoa</taxon>
        <taxon>Ecdysozoa</taxon>
        <taxon>Arthropoda</taxon>
        <taxon>Hexapoda</taxon>
        <taxon>Insecta</taxon>
        <taxon>Pterygota</taxon>
        <taxon>Neoptera</taxon>
        <taxon>Endopterygota</taxon>
        <taxon>Lepidoptera</taxon>
        <taxon>Glossata</taxon>
        <taxon>Ditrysia</taxon>
        <taxon>Papilionoidea</taxon>
        <taxon>Nymphalidae</taxon>
        <taxon>Satyrinae</taxon>
        <taxon>Satyrini</taxon>
        <taxon>Parargina</taxon>
        <taxon>Pararge</taxon>
    </lineage>
</organism>
<evidence type="ECO:0000259" key="6">
    <source>
        <dbReference type="SMART" id="SM00014"/>
    </source>
</evidence>
<keyword evidence="8" id="KW-1185">Reference proteome</keyword>
<dbReference type="Proteomes" id="UP000838756">
    <property type="component" value="Unassembled WGS sequence"/>
</dbReference>
<dbReference type="Pfam" id="PF01569">
    <property type="entry name" value="PAP2"/>
    <property type="match status" value="1"/>
</dbReference>
<evidence type="ECO:0000313" key="8">
    <source>
        <dbReference type="Proteomes" id="UP000838756"/>
    </source>
</evidence>
<dbReference type="GO" id="GO:0046839">
    <property type="term" value="P:phospholipid dephosphorylation"/>
    <property type="evidence" value="ECO:0007669"/>
    <property type="project" value="TreeGrafter"/>
</dbReference>
<comment type="similarity">
    <text evidence="2">Belongs to the PA-phosphatase related phosphoesterase family.</text>
</comment>
<dbReference type="EMBL" id="CAKXAJ010018782">
    <property type="protein sequence ID" value="CAH2217915.1"/>
    <property type="molecule type" value="Genomic_DNA"/>
</dbReference>
<evidence type="ECO:0000256" key="5">
    <source>
        <dbReference type="ARBA" id="ARBA00023136"/>
    </source>
</evidence>
<sequence>MPRPRPDFFYRCFPCGVASKQLHCLIKVHDVVEGRKSFPSGHTSFAFCSLGFLSLWLYGKLKTAFRNLRVEIFCMLPLALATLIGVSRCCDNHHHWEDVVAGGILGFSSSYFCYKVYCKPADHLCE</sequence>
<dbReference type="PANTHER" id="PTHR10165:SF35">
    <property type="entry name" value="RE23632P"/>
    <property type="match status" value="1"/>
</dbReference>
<dbReference type="OrthoDB" id="10030083at2759"/>
<keyword evidence="5" id="KW-0472">Membrane</keyword>
<evidence type="ECO:0000256" key="1">
    <source>
        <dbReference type="ARBA" id="ARBA00004141"/>
    </source>
</evidence>
<gene>
    <name evidence="7" type="primary">jg13745</name>
    <name evidence="7" type="ORF">PAEG_LOCUS5791</name>
</gene>
<protein>
    <submittedName>
        <fullName evidence="7">Jg13745 protein</fullName>
    </submittedName>
</protein>
<name>A0A8S4QSJ3_9NEOP</name>